<dbReference type="PROSITE" id="PS00216">
    <property type="entry name" value="SUGAR_TRANSPORT_1"/>
    <property type="match status" value="1"/>
</dbReference>
<reference evidence="10" key="1">
    <citation type="submission" date="2019-08" db="EMBL/GenBank/DDBJ databases">
        <title>The genome of the North American firefly Photinus pyralis.</title>
        <authorList>
            <consortium name="Photinus pyralis genome working group"/>
            <person name="Fallon T.R."/>
            <person name="Sander Lower S.E."/>
            <person name="Weng J.-K."/>
        </authorList>
    </citation>
    <scope>NUCLEOTIDE SEQUENCE</scope>
    <source>
        <strain evidence="10">TRF0915ILg1</strain>
        <tissue evidence="10">Whole body</tissue>
    </source>
</reference>
<evidence type="ECO:0000259" key="9">
    <source>
        <dbReference type="PROSITE" id="PS50850"/>
    </source>
</evidence>
<feature type="transmembrane region" description="Helical" evidence="8">
    <location>
        <begin position="145"/>
        <end position="166"/>
    </location>
</feature>
<proteinExistence type="predicted"/>
<keyword evidence="5 8" id="KW-0812">Transmembrane</keyword>
<evidence type="ECO:0000256" key="2">
    <source>
        <dbReference type="ARBA" id="ARBA00022448"/>
    </source>
</evidence>
<dbReference type="FunFam" id="1.20.1250.20:FF:000218">
    <property type="entry name" value="facilitated trehalose transporter Tret1"/>
    <property type="match status" value="1"/>
</dbReference>
<dbReference type="GO" id="GO:0022857">
    <property type="term" value="F:transmembrane transporter activity"/>
    <property type="evidence" value="ECO:0007669"/>
    <property type="project" value="InterPro"/>
</dbReference>
<dbReference type="GO" id="GO:0005886">
    <property type="term" value="C:plasma membrane"/>
    <property type="evidence" value="ECO:0007669"/>
    <property type="project" value="UniProtKB-SubCell"/>
</dbReference>
<feature type="domain" description="Major facilitator superfamily (MFS) profile" evidence="9">
    <location>
        <begin position="21"/>
        <end position="443"/>
    </location>
</feature>
<feature type="transmembrane region" description="Helical" evidence="8">
    <location>
        <begin position="59"/>
        <end position="79"/>
    </location>
</feature>
<name>A0A8K0C5Y4_IGNLU</name>
<evidence type="ECO:0000256" key="7">
    <source>
        <dbReference type="ARBA" id="ARBA00023136"/>
    </source>
</evidence>
<dbReference type="InterPro" id="IPR020846">
    <property type="entry name" value="MFS_dom"/>
</dbReference>
<keyword evidence="6 8" id="KW-1133">Transmembrane helix</keyword>
<dbReference type="InterPro" id="IPR005828">
    <property type="entry name" value="MFS_sugar_transport-like"/>
</dbReference>
<feature type="transmembrane region" description="Helical" evidence="8">
    <location>
        <begin position="417"/>
        <end position="440"/>
    </location>
</feature>
<organism evidence="10 11">
    <name type="scientific">Ignelater luminosus</name>
    <name type="common">Cucubano</name>
    <name type="synonym">Pyrophorus luminosus</name>
    <dbReference type="NCBI Taxonomy" id="2038154"/>
    <lineage>
        <taxon>Eukaryota</taxon>
        <taxon>Metazoa</taxon>
        <taxon>Ecdysozoa</taxon>
        <taxon>Arthropoda</taxon>
        <taxon>Hexapoda</taxon>
        <taxon>Insecta</taxon>
        <taxon>Pterygota</taxon>
        <taxon>Neoptera</taxon>
        <taxon>Endopterygota</taxon>
        <taxon>Coleoptera</taxon>
        <taxon>Polyphaga</taxon>
        <taxon>Elateriformia</taxon>
        <taxon>Elateroidea</taxon>
        <taxon>Elateridae</taxon>
        <taxon>Agrypninae</taxon>
        <taxon>Pyrophorini</taxon>
        <taxon>Ignelater</taxon>
    </lineage>
</organism>
<dbReference type="PROSITE" id="PS50850">
    <property type="entry name" value="MFS"/>
    <property type="match status" value="1"/>
</dbReference>
<evidence type="ECO:0000256" key="3">
    <source>
        <dbReference type="ARBA" id="ARBA00022475"/>
    </source>
</evidence>
<dbReference type="SUPFAM" id="SSF103473">
    <property type="entry name" value="MFS general substrate transporter"/>
    <property type="match status" value="1"/>
</dbReference>
<feature type="transmembrane region" description="Helical" evidence="8">
    <location>
        <begin position="389"/>
        <end position="411"/>
    </location>
</feature>
<dbReference type="InterPro" id="IPR036259">
    <property type="entry name" value="MFS_trans_sf"/>
</dbReference>
<comment type="subcellular location">
    <subcellularLocation>
        <location evidence="1">Cell membrane</location>
        <topology evidence="1">Multi-pass membrane protein</topology>
    </subcellularLocation>
</comment>
<dbReference type="InterPro" id="IPR005829">
    <property type="entry name" value="Sugar_transporter_CS"/>
</dbReference>
<dbReference type="OrthoDB" id="6133115at2759"/>
<gene>
    <name evidence="10" type="ORF">ILUMI_26787</name>
</gene>
<feature type="transmembrane region" description="Helical" evidence="8">
    <location>
        <begin position="351"/>
        <end position="377"/>
    </location>
</feature>
<evidence type="ECO:0000313" key="11">
    <source>
        <dbReference type="Proteomes" id="UP000801492"/>
    </source>
</evidence>
<dbReference type="InterPro" id="IPR050549">
    <property type="entry name" value="MFS_Trehalose_Transporter"/>
</dbReference>
<feature type="transmembrane region" description="Helical" evidence="8">
    <location>
        <begin position="110"/>
        <end position="133"/>
    </location>
</feature>
<accession>A0A8K0C5Y4</accession>
<evidence type="ECO:0000313" key="10">
    <source>
        <dbReference type="EMBL" id="KAF2879392.1"/>
    </source>
</evidence>
<feature type="transmembrane region" description="Helical" evidence="8">
    <location>
        <begin position="20"/>
        <end position="39"/>
    </location>
</feature>
<evidence type="ECO:0000256" key="1">
    <source>
        <dbReference type="ARBA" id="ARBA00004651"/>
    </source>
</evidence>
<keyword evidence="7 8" id="KW-0472">Membrane</keyword>
<keyword evidence="11" id="KW-1185">Reference proteome</keyword>
<keyword evidence="4" id="KW-0762">Sugar transport</keyword>
<sequence>MKTFFKPATSEKNHELPQIIAILIASLGAISNGLLFSWTSPAIPQLVASNTTTLEEASYFTVISPISMAITAPLFSMLIDVIGRKNGVLLVAVPQLIAWILTALAEDIWIYYLATFFSGIGNAGTFVTIPVYVCEIAEPKVRGTWGNVVSISIYSGIFLINVIGAYNDIKTTALICGCLPIIQVLLFSYMPESPYYLLMKGREDEASKALTLLRWRNNVEKELLPLKADVARQISESGTIKELFSIISNRKALIMCVGMRIAQQFSGLPAFEMYTQYLFQQAGGDVSHEISAMIVSGTLALSVSLSAFVVERFGRRPLMLISSLGCALILTVETIYFSISEFTRVDVSNFGWLPLVGMLAYTIVCATGLGILPTLIAGEVFSASIKSKAGGITNATTAVCILIIPKLFQLLTSNFGIFSPFCFFTICCYGSVIFSHFYVIETKGKTLEEIQQELKGNKRHRNRSADC</sequence>
<dbReference type="PANTHER" id="PTHR48021">
    <property type="match status" value="1"/>
</dbReference>
<dbReference type="Gene3D" id="1.20.1250.20">
    <property type="entry name" value="MFS general substrate transporter like domains"/>
    <property type="match status" value="1"/>
</dbReference>
<dbReference type="AlphaFoldDB" id="A0A8K0C5Y4"/>
<dbReference type="Proteomes" id="UP000801492">
    <property type="component" value="Unassembled WGS sequence"/>
</dbReference>
<comment type="caution">
    <text evidence="10">The sequence shown here is derived from an EMBL/GenBank/DDBJ whole genome shotgun (WGS) entry which is preliminary data.</text>
</comment>
<keyword evidence="3" id="KW-1003">Cell membrane</keyword>
<protein>
    <recommendedName>
        <fullName evidence="9">Major facilitator superfamily (MFS) profile domain-containing protein</fullName>
    </recommendedName>
</protein>
<feature type="transmembrane region" description="Helical" evidence="8">
    <location>
        <begin position="172"/>
        <end position="190"/>
    </location>
</feature>
<dbReference type="Pfam" id="PF00083">
    <property type="entry name" value="Sugar_tr"/>
    <property type="match status" value="1"/>
</dbReference>
<evidence type="ECO:0000256" key="5">
    <source>
        <dbReference type="ARBA" id="ARBA00022692"/>
    </source>
</evidence>
<feature type="transmembrane region" description="Helical" evidence="8">
    <location>
        <begin position="317"/>
        <end position="339"/>
    </location>
</feature>
<evidence type="ECO:0000256" key="6">
    <source>
        <dbReference type="ARBA" id="ARBA00022989"/>
    </source>
</evidence>
<keyword evidence="2" id="KW-0813">Transport</keyword>
<dbReference type="PANTHER" id="PTHR48021:SF46">
    <property type="entry name" value="MAJOR FACILITATOR SUPERFAMILY (MFS) PROFILE DOMAIN-CONTAINING PROTEIN"/>
    <property type="match status" value="1"/>
</dbReference>
<dbReference type="EMBL" id="VTPC01091182">
    <property type="protein sequence ID" value="KAF2879392.1"/>
    <property type="molecule type" value="Genomic_DNA"/>
</dbReference>
<evidence type="ECO:0000256" key="8">
    <source>
        <dbReference type="SAM" id="Phobius"/>
    </source>
</evidence>
<feature type="transmembrane region" description="Helical" evidence="8">
    <location>
        <begin position="86"/>
        <end position="104"/>
    </location>
</feature>
<evidence type="ECO:0000256" key="4">
    <source>
        <dbReference type="ARBA" id="ARBA00022597"/>
    </source>
</evidence>